<dbReference type="InterPro" id="IPR038377">
    <property type="entry name" value="Na/Glc_symporter_sf"/>
</dbReference>
<keyword evidence="4 8" id="KW-0812">Transmembrane</keyword>
<dbReference type="InterPro" id="IPR001734">
    <property type="entry name" value="Na/solute_symporter"/>
</dbReference>
<evidence type="ECO:0000313" key="9">
    <source>
        <dbReference type="EMBL" id="BAF58673.1"/>
    </source>
</evidence>
<organism evidence="9 10">
    <name type="scientific">Pelotomaculum thermopropionicum (strain DSM 13744 / JCM 10971 / SI)</name>
    <dbReference type="NCBI Taxonomy" id="370438"/>
    <lineage>
        <taxon>Bacteria</taxon>
        <taxon>Bacillati</taxon>
        <taxon>Bacillota</taxon>
        <taxon>Clostridia</taxon>
        <taxon>Eubacteriales</taxon>
        <taxon>Desulfotomaculaceae</taxon>
        <taxon>Pelotomaculum</taxon>
    </lineage>
</organism>
<dbReference type="eggNOG" id="COG0591">
    <property type="taxonomic scope" value="Bacteria"/>
</dbReference>
<evidence type="ECO:0000256" key="7">
    <source>
        <dbReference type="RuleBase" id="RU362091"/>
    </source>
</evidence>
<name>A5D4Z5_PELTS</name>
<dbReference type="InterPro" id="IPR050277">
    <property type="entry name" value="Sodium:Solute_Symporter"/>
</dbReference>
<keyword evidence="5 8" id="KW-1133">Transmembrane helix</keyword>
<dbReference type="Pfam" id="PF00474">
    <property type="entry name" value="SSF"/>
    <property type="match status" value="1"/>
</dbReference>
<sequence>MELALSGGHVAGFIIAVAGVTALGIYAGRMVGSAQDFSVGGRRAGAAVVTGTIMGTLVGGSATIGTAQLAFKYGLCAWWFTLGAGIGCFVLGLGYARRLRAVSLVTVPQYLTLTYGSKIGPVSSLLSCSADLFGITSQGLAAVALLASMFNISPYPAVVACAVLVLSYVVFGGVWGAGLVGVAKVVLVYLAAVVSGALAYKMAGGWSGLTAVLPPYPWFSFFGRGVGVDLAAGFSLVVGVASTQTYIQSIFSARNLAEARKGVLLSGILIPPLGAGGVLVGLYMRVNFPETASDQVLPAFIIKFLPPVLAGVMLAALLIVVIGTWAGITLGMSTTLTEDIYRRLIRPAAGDREILAVHRVLMLTAGLLSVLMVIGNLNSLIMKWSVMSLALRACALFFPLLGALFFPGAVTPLAGTLAALLGSLTGAVWYCMYPGGIDPVYPGLLASLLTLLAVSRFSRRASSSAG</sequence>
<accession>A5D4Z5</accession>
<comment type="subcellular location">
    <subcellularLocation>
        <location evidence="1">Membrane</location>
        <topology evidence="1">Multi-pass membrane protein</topology>
    </subcellularLocation>
</comment>
<dbReference type="PANTHER" id="PTHR48086">
    <property type="entry name" value="SODIUM/PROLINE SYMPORTER-RELATED"/>
    <property type="match status" value="1"/>
</dbReference>
<keyword evidence="3" id="KW-0813">Transport</keyword>
<feature type="transmembrane region" description="Helical" evidence="8">
    <location>
        <begin position="187"/>
        <end position="209"/>
    </location>
</feature>
<feature type="transmembrane region" description="Helical" evidence="8">
    <location>
        <begin position="47"/>
        <end position="71"/>
    </location>
</feature>
<dbReference type="PROSITE" id="PS50283">
    <property type="entry name" value="NA_SOLUT_SYMP_3"/>
    <property type="match status" value="1"/>
</dbReference>
<comment type="similarity">
    <text evidence="2 7">Belongs to the sodium:solute symporter (SSF) (TC 2.A.21) family.</text>
</comment>
<dbReference type="Proteomes" id="UP000006556">
    <property type="component" value="Chromosome"/>
</dbReference>
<feature type="transmembrane region" description="Helical" evidence="8">
    <location>
        <begin position="354"/>
        <end position="374"/>
    </location>
</feature>
<protein>
    <submittedName>
        <fullName evidence="9">Na+/proline symporter</fullName>
    </submittedName>
</protein>
<feature type="transmembrane region" description="Helical" evidence="8">
    <location>
        <begin position="439"/>
        <end position="457"/>
    </location>
</feature>
<feature type="transmembrane region" description="Helical" evidence="8">
    <location>
        <begin position="221"/>
        <end position="241"/>
    </location>
</feature>
<dbReference type="Gene3D" id="1.20.1730.10">
    <property type="entry name" value="Sodium/glucose cotransporter"/>
    <property type="match status" value="1"/>
</dbReference>
<dbReference type="PANTHER" id="PTHR48086:SF7">
    <property type="entry name" value="SODIUM-SOLUTE SYMPORTER-RELATED"/>
    <property type="match status" value="1"/>
</dbReference>
<evidence type="ECO:0000256" key="6">
    <source>
        <dbReference type="ARBA" id="ARBA00023136"/>
    </source>
</evidence>
<dbReference type="KEGG" id="pth:PTH_0492"/>
<feature type="transmembrane region" description="Helical" evidence="8">
    <location>
        <begin position="77"/>
        <end position="96"/>
    </location>
</feature>
<evidence type="ECO:0000256" key="3">
    <source>
        <dbReference type="ARBA" id="ARBA00022448"/>
    </source>
</evidence>
<evidence type="ECO:0000256" key="2">
    <source>
        <dbReference type="ARBA" id="ARBA00006434"/>
    </source>
</evidence>
<dbReference type="AlphaFoldDB" id="A5D4Z5"/>
<gene>
    <name evidence="9" type="primary">PutP</name>
    <name evidence="9" type="ordered locus">PTH_0492</name>
</gene>
<evidence type="ECO:0000256" key="4">
    <source>
        <dbReference type="ARBA" id="ARBA00022692"/>
    </source>
</evidence>
<dbReference type="GO" id="GO:0005886">
    <property type="term" value="C:plasma membrane"/>
    <property type="evidence" value="ECO:0007669"/>
    <property type="project" value="TreeGrafter"/>
</dbReference>
<feature type="transmembrane region" description="Helical" evidence="8">
    <location>
        <begin position="262"/>
        <end position="284"/>
    </location>
</feature>
<keyword evidence="6 8" id="KW-0472">Membrane</keyword>
<proteinExistence type="inferred from homology"/>
<dbReference type="GO" id="GO:0022857">
    <property type="term" value="F:transmembrane transporter activity"/>
    <property type="evidence" value="ECO:0007669"/>
    <property type="project" value="InterPro"/>
</dbReference>
<reference evidence="10" key="1">
    <citation type="journal article" date="2008" name="Genome Res.">
        <title>The genome of Pelotomaculum thermopropionicum reveals niche-associated evolution in anaerobic microbiota.</title>
        <authorList>
            <person name="Kosaka T."/>
            <person name="Kato S."/>
            <person name="Shimoyama T."/>
            <person name="Ishii S."/>
            <person name="Abe T."/>
            <person name="Watanabe K."/>
        </authorList>
    </citation>
    <scope>NUCLEOTIDE SEQUENCE [LARGE SCALE GENOMIC DNA]</scope>
    <source>
        <strain evidence="10">DSM 13744 / JCM 10971 / SI</strain>
    </source>
</reference>
<feature type="transmembrane region" description="Helical" evidence="8">
    <location>
        <begin position="413"/>
        <end position="433"/>
    </location>
</feature>
<dbReference type="STRING" id="370438.PTH_0492"/>
<feature type="transmembrane region" description="Helical" evidence="8">
    <location>
        <begin position="157"/>
        <end position="180"/>
    </location>
</feature>
<dbReference type="EMBL" id="AP009389">
    <property type="protein sequence ID" value="BAF58673.1"/>
    <property type="molecule type" value="Genomic_DNA"/>
</dbReference>
<evidence type="ECO:0000256" key="5">
    <source>
        <dbReference type="ARBA" id="ARBA00022989"/>
    </source>
</evidence>
<dbReference type="HOGENOM" id="CLU_018808_15_3_9"/>
<dbReference type="CDD" id="cd10322">
    <property type="entry name" value="SLC5sbd"/>
    <property type="match status" value="1"/>
</dbReference>
<evidence type="ECO:0000313" key="10">
    <source>
        <dbReference type="Proteomes" id="UP000006556"/>
    </source>
</evidence>
<evidence type="ECO:0000256" key="8">
    <source>
        <dbReference type="SAM" id="Phobius"/>
    </source>
</evidence>
<feature type="transmembrane region" description="Helical" evidence="8">
    <location>
        <begin position="386"/>
        <end position="406"/>
    </location>
</feature>
<feature type="transmembrane region" description="Helical" evidence="8">
    <location>
        <begin position="304"/>
        <end position="333"/>
    </location>
</feature>
<keyword evidence="10" id="KW-1185">Reference proteome</keyword>
<evidence type="ECO:0000256" key="1">
    <source>
        <dbReference type="ARBA" id="ARBA00004141"/>
    </source>
</evidence>
<feature type="transmembrane region" description="Helical" evidence="8">
    <location>
        <begin position="6"/>
        <end position="26"/>
    </location>
</feature>